<dbReference type="InterPro" id="IPR052922">
    <property type="entry name" value="Cytidylate_Kinase-2"/>
</dbReference>
<evidence type="ECO:0000313" key="2">
    <source>
        <dbReference type="Proteomes" id="UP000737171"/>
    </source>
</evidence>
<dbReference type="Proteomes" id="UP000737171">
    <property type="component" value="Unassembled WGS sequence"/>
</dbReference>
<reference evidence="1 2" key="1">
    <citation type="submission" date="2020-05" db="EMBL/GenBank/DDBJ databases">
        <title>Aquincola sp. isolate from soil.</title>
        <authorList>
            <person name="Han J."/>
            <person name="Kim D.-U."/>
        </authorList>
    </citation>
    <scope>NUCLEOTIDE SEQUENCE [LARGE SCALE GENOMIC DNA]</scope>
    <source>
        <strain evidence="1 2">S2</strain>
    </source>
</reference>
<sequence>MHSMRVAILGNAGSGKSTLARSMARPHRAPVLDLDTIFWAPGQIAQAREPARALQDLRAFCEASEHWVIEGCYASLVEAALAWTPRLIWLDPGTEACLAHCRARPWEPHKYASRAEQDRLLEPLLTWVAAYDERDGEMSRRGHRAVYDAYTGPKQHLTRVPALADGG</sequence>
<comment type="caution">
    <text evidence="1">The sequence shown here is derived from an EMBL/GenBank/DDBJ whole genome shotgun (WGS) entry which is preliminary data.</text>
</comment>
<accession>A0ABX2EE47</accession>
<name>A0ABX2EE47_9BURK</name>
<keyword evidence="1" id="KW-0418">Kinase</keyword>
<evidence type="ECO:0000313" key="1">
    <source>
        <dbReference type="EMBL" id="NRF66878.1"/>
    </source>
</evidence>
<organism evidence="1 2">
    <name type="scientific">Pseudaquabacterium terrae</name>
    <dbReference type="NCBI Taxonomy" id="2732868"/>
    <lineage>
        <taxon>Bacteria</taxon>
        <taxon>Pseudomonadati</taxon>
        <taxon>Pseudomonadota</taxon>
        <taxon>Betaproteobacteria</taxon>
        <taxon>Burkholderiales</taxon>
        <taxon>Sphaerotilaceae</taxon>
        <taxon>Pseudaquabacterium</taxon>
    </lineage>
</organism>
<dbReference type="SUPFAM" id="SSF52540">
    <property type="entry name" value="P-loop containing nucleoside triphosphate hydrolases"/>
    <property type="match status" value="1"/>
</dbReference>
<gene>
    <name evidence="1" type="ORF">HLB44_07775</name>
</gene>
<keyword evidence="1" id="KW-0808">Transferase</keyword>
<dbReference type="Gene3D" id="3.40.50.300">
    <property type="entry name" value="P-loop containing nucleotide triphosphate hydrolases"/>
    <property type="match status" value="1"/>
</dbReference>
<proteinExistence type="predicted"/>
<keyword evidence="2" id="KW-1185">Reference proteome</keyword>
<dbReference type="InterPro" id="IPR027417">
    <property type="entry name" value="P-loop_NTPase"/>
</dbReference>
<dbReference type="EMBL" id="JABRWJ010000002">
    <property type="protein sequence ID" value="NRF66878.1"/>
    <property type="molecule type" value="Genomic_DNA"/>
</dbReference>
<dbReference type="GO" id="GO:0016301">
    <property type="term" value="F:kinase activity"/>
    <property type="evidence" value="ECO:0007669"/>
    <property type="project" value="UniProtKB-KW"/>
</dbReference>
<dbReference type="PANTHER" id="PTHR37816:SF2">
    <property type="entry name" value="DNA TOPOLOGY MODULATION PROTEIN FLAR-RELATED PROTEIN"/>
    <property type="match status" value="1"/>
</dbReference>
<dbReference type="PANTHER" id="PTHR37816">
    <property type="entry name" value="YALI0E33011P"/>
    <property type="match status" value="1"/>
</dbReference>
<protein>
    <submittedName>
        <fullName evidence="1">Shikimate kinase</fullName>
    </submittedName>
</protein>